<evidence type="ECO:0000256" key="1">
    <source>
        <dbReference type="ARBA" id="ARBA00012552"/>
    </source>
</evidence>
<evidence type="ECO:0000256" key="10">
    <source>
        <dbReference type="SAM" id="Coils"/>
    </source>
</evidence>
<feature type="region of interest" description="Disordered" evidence="11">
    <location>
        <begin position="93"/>
        <end position="156"/>
    </location>
</feature>
<evidence type="ECO:0000256" key="8">
    <source>
        <dbReference type="ARBA" id="ARBA00038040"/>
    </source>
</evidence>
<dbReference type="InterPro" id="IPR029445">
    <property type="entry name" value="INTS5_N"/>
</dbReference>
<dbReference type="PROSITE" id="PS51194">
    <property type="entry name" value="HELICASE_CTER"/>
    <property type="match status" value="1"/>
</dbReference>
<dbReference type="WBParaSite" id="scaffold2469_cov216.g4918">
    <property type="protein sequence ID" value="scaffold2469_cov216.g4918"/>
    <property type="gene ID" value="scaffold2469_cov216.g4918"/>
</dbReference>
<evidence type="ECO:0000256" key="5">
    <source>
        <dbReference type="ARBA" id="ARBA00022806"/>
    </source>
</evidence>
<keyword evidence="6" id="KW-0067">ATP-binding</keyword>
<keyword evidence="4" id="KW-0378">Hydrolase</keyword>
<dbReference type="PANTHER" id="PTHR18934:SF91">
    <property type="entry name" value="PRE-MRNA-SPLICING FACTOR ATP-DEPENDENT RNA HELICASE PRP16"/>
    <property type="match status" value="1"/>
</dbReference>
<reference evidence="15" key="1">
    <citation type="submission" date="2022-11" db="UniProtKB">
        <authorList>
            <consortium name="WormBaseParasite"/>
        </authorList>
    </citation>
    <scope>IDENTIFICATION</scope>
</reference>
<feature type="domain" description="Helicase C-terminal" evidence="13">
    <location>
        <begin position="606"/>
        <end position="778"/>
    </location>
</feature>
<dbReference type="InterPro" id="IPR048333">
    <property type="entry name" value="HA2_WH"/>
</dbReference>
<dbReference type="Pfam" id="PF21010">
    <property type="entry name" value="HA2_C"/>
    <property type="match status" value="1"/>
</dbReference>
<feature type="region of interest" description="Disordered" evidence="11">
    <location>
        <begin position="1"/>
        <end position="35"/>
    </location>
</feature>
<dbReference type="Proteomes" id="UP000887561">
    <property type="component" value="Unplaced"/>
</dbReference>
<feature type="region of interest" description="Disordered" evidence="11">
    <location>
        <begin position="176"/>
        <end position="209"/>
    </location>
</feature>
<feature type="region of interest" description="Disordered" evidence="11">
    <location>
        <begin position="57"/>
        <end position="79"/>
    </location>
</feature>
<feature type="domain" description="Helicase ATP-binding" evidence="12">
    <location>
        <begin position="459"/>
        <end position="584"/>
    </location>
</feature>
<evidence type="ECO:0000256" key="2">
    <source>
        <dbReference type="ARBA" id="ARBA00022664"/>
    </source>
</evidence>
<dbReference type="InterPro" id="IPR014001">
    <property type="entry name" value="Helicase_ATP-bd"/>
</dbReference>
<keyword evidence="10" id="KW-0175">Coiled coil</keyword>
<evidence type="ECO:0000259" key="13">
    <source>
        <dbReference type="PROSITE" id="PS51194"/>
    </source>
</evidence>
<dbReference type="InterPro" id="IPR001650">
    <property type="entry name" value="Helicase_C-like"/>
</dbReference>
<evidence type="ECO:0000313" key="15">
    <source>
        <dbReference type="WBParaSite" id="scaffold2469_cov216.g4918"/>
    </source>
</evidence>
<dbReference type="InterPro" id="IPR007502">
    <property type="entry name" value="Helicase-assoc_dom"/>
</dbReference>
<feature type="compositionally biased region" description="Basic and acidic residues" evidence="11">
    <location>
        <begin position="93"/>
        <end position="140"/>
    </location>
</feature>
<comment type="similarity">
    <text evidence="8">Belongs to the DEAD box helicase family. DEAH subfamily. PRP16 sub-subfamily.</text>
</comment>
<dbReference type="PROSITE" id="PS51192">
    <property type="entry name" value="HELICASE_ATP_BIND_1"/>
    <property type="match status" value="1"/>
</dbReference>
<dbReference type="GO" id="GO:0034458">
    <property type="term" value="F:3'-5' RNA helicase activity"/>
    <property type="evidence" value="ECO:0007669"/>
    <property type="project" value="TreeGrafter"/>
</dbReference>
<feature type="compositionally biased region" description="Basic and acidic residues" evidence="11">
    <location>
        <begin position="21"/>
        <end position="34"/>
    </location>
</feature>
<evidence type="ECO:0000256" key="3">
    <source>
        <dbReference type="ARBA" id="ARBA00022741"/>
    </source>
</evidence>
<dbReference type="SMART" id="SM00487">
    <property type="entry name" value="DEXDc"/>
    <property type="match status" value="1"/>
</dbReference>
<dbReference type="SMART" id="SM00847">
    <property type="entry name" value="HA2"/>
    <property type="match status" value="1"/>
</dbReference>
<dbReference type="GO" id="GO:0008380">
    <property type="term" value="P:RNA splicing"/>
    <property type="evidence" value="ECO:0007669"/>
    <property type="project" value="UniProtKB-KW"/>
</dbReference>
<name>A0A915M2F8_MELJA</name>
<keyword evidence="2" id="KW-0507">mRNA processing</keyword>
<evidence type="ECO:0000256" key="4">
    <source>
        <dbReference type="ARBA" id="ARBA00022801"/>
    </source>
</evidence>
<dbReference type="GO" id="GO:0003723">
    <property type="term" value="F:RNA binding"/>
    <property type="evidence" value="ECO:0007669"/>
    <property type="project" value="TreeGrafter"/>
</dbReference>
<keyword evidence="3" id="KW-0547">Nucleotide-binding</keyword>
<evidence type="ECO:0000256" key="9">
    <source>
        <dbReference type="ARBA" id="ARBA00047984"/>
    </source>
</evidence>
<dbReference type="Gene3D" id="3.40.50.300">
    <property type="entry name" value="P-loop containing nucleotide triphosphate hydrolases"/>
    <property type="match status" value="2"/>
</dbReference>
<dbReference type="GO" id="GO:0006397">
    <property type="term" value="P:mRNA processing"/>
    <property type="evidence" value="ECO:0007669"/>
    <property type="project" value="UniProtKB-KW"/>
</dbReference>
<dbReference type="Pfam" id="PF07717">
    <property type="entry name" value="OB_NTP_bind"/>
    <property type="match status" value="1"/>
</dbReference>
<keyword evidence="7" id="KW-0508">mRNA splicing</keyword>
<evidence type="ECO:0000259" key="12">
    <source>
        <dbReference type="PROSITE" id="PS51192"/>
    </source>
</evidence>
<dbReference type="InterPro" id="IPR002464">
    <property type="entry name" value="DNA/RNA_helicase_DEAH_CS"/>
</dbReference>
<dbReference type="EC" id="3.6.4.13" evidence="1"/>
<keyword evidence="14" id="KW-1185">Reference proteome</keyword>
<evidence type="ECO:0000313" key="14">
    <source>
        <dbReference type="Proteomes" id="UP000887561"/>
    </source>
</evidence>
<comment type="catalytic activity">
    <reaction evidence="9">
        <text>ATP + H2O = ADP + phosphate + H(+)</text>
        <dbReference type="Rhea" id="RHEA:13065"/>
        <dbReference type="ChEBI" id="CHEBI:15377"/>
        <dbReference type="ChEBI" id="CHEBI:15378"/>
        <dbReference type="ChEBI" id="CHEBI:30616"/>
        <dbReference type="ChEBI" id="CHEBI:43474"/>
        <dbReference type="ChEBI" id="CHEBI:456216"/>
        <dbReference type="EC" id="3.6.4.13"/>
    </reaction>
</comment>
<dbReference type="CDD" id="cd18791">
    <property type="entry name" value="SF2_C_RHA"/>
    <property type="match status" value="1"/>
</dbReference>
<evidence type="ECO:0000256" key="7">
    <source>
        <dbReference type="ARBA" id="ARBA00023187"/>
    </source>
</evidence>
<feature type="compositionally biased region" description="Basic and acidic residues" evidence="11">
    <location>
        <begin position="176"/>
        <end position="202"/>
    </location>
</feature>
<sequence length="1208" mass="139147">MEVESILEGTTGNERGGLLIRKKENKKEEEDDRKFKKPSILGLDKLAKSKRELTTNLRKRQVIDEEKGNETPGLSESVREEIKRYVKEKYKGIDHRGIEADTKNKKEERRSGKDYYEKRYKRERREEKQKYSFKDVETPKFKLPNTPSCSTWEEDDLSINKSAKRSDWDFETPKELKERKYGDSERNIESILKSQRERQKEDHKKRHHRYRYGDSKLKYDELPHFQNECERKQWENEQYMLDREWYESDQGYNDEFNPFAHISQEYVDKREKQMEQTRQKPRLTLKQQQIKKENEMWENNRLARSGVVINSEEYDNVFDNETDENRVSLLVHNIIPPFLDGRIAYTCQTMPVIPVKDVTSDLAITASKGSKQVKYFREQQEKLKAQEKHWELAGTRIGEIMGVKAKEEQEPTESTNYKESQQFASHLKESEAVSIFAMEKSVKEQREYLPVFAVRQKLLQVIRENSVVIVVGETGSGKTTQLTQYLVEDGYGKIGGGIIGCTQPRRVAAMSVAKRVAEEMGVELGQECGYAIRFEDCTSDKTIIKYMTDGILLRECLGDPDLDSYSAIIMDEAHERSLNTGYVTFPVEIYHAKVPAEDHVDAAVKQTIQIHLGGQEGDILIFMPGQEDIEVTCSLIKEKLGQLDEAPPLAVLPIYSQLPSDLQAKIFQRAPGGMRKCIVATNIAETSLTVDGIFFVVDPGYCKLKVYNPKMGMDTLQVFPISQASANQRSGRAGRTGPGQCYRLYTQRQFKDEMLATTVPEIQRTNLSNVVLLLYGDLKSLNVEDLLHFHFMDSPPMENMLNSMYQLWILGALDNTGQLTNMGRKMVEFPLDPTLSKMLIQSVVMGCSSEILTIVSMLSVPSIFFRPKMREDEADARREKFQVPESDHLTFLNTYIQWQKHKYSSKWCTDNFIHAKAMRKVREVREQLLEIMESLKIETNSSGTDWDIVRKCICSAYFYNAARLKGIGEYANVRTGMPCFLHPTSSLFGMGYTPDYVVYHELIMTAKEYMQCVTAVEAQWLAELGPMFYSVKEASKTRSEKIRDTQRTTAAMEIEMEEAQRLISERKMLQSERASSKSGEKQIAEAGRSISIMKDFQENFECFFDVATCGDIISIYRGRPIWANYHPDKLAIPAEILFNNVPSARGAVLHYIAKLVHETVHLFFSEKERKEGTGKGRWPLPSVLLKAFQQMPCIVDLLSLMENTFTEI</sequence>
<dbReference type="Pfam" id="PF04408">
    <property type="entry name" value="WHD_HA2"/>
    <property type="match status" value="1"/>
</dbReference>
<dbReference type="GO" id="GO:0040022">
    <property type="term" value="P:feminization of hermaphroditic germ-line"/>
    <property type="evidence" value="ECO:0007669"/>
    <property type="project" value="UniProtKB-ARBA"/>
</dbReference>
<organism evidence="14 15">
    <name type="scientific">Meloidogyne javanica</name>
    <name type="common">Root-knot nematode worm</name>
    <dbReference type="NCBI Taxonomy" id="6303"/>
    <lineage>
        <taxon>Eukaryota</taxon>
        <taxon>Metazoa</taxon>
        <taxon>Ecdysozoa</taxon>
        <taxon>Nematoda</taxon>
        <taxon>Chromadorea</taxon>
        <taxon>Rhabditida</taxon>
        <taxon>Tylenchina</taxon>
        <taxon>Tylenchomorpha</taxon>
        <taxon>Tylenchoidea</taxon>
        <taxon>Meloidogynidae</taxon>
        <taxon>Meloidogyninae</taxon>
        <taxon>Meloidogyne</taxon>
        <taxon>Meloidogyne incognita group</taxon>
    </lineage>
</organism>
<dbReference type="FunFam" id="3.40.50.300:FF:000615">
    <property type="entry name" value="pre-mRNA-splicing factor ATP-dependent RNA helicase DEAH7"/>
    <property type="match status" value="1"/>
</dbReference>
<protein>
    <recommendedName>
        <fullName evidence="1">RNA helicase</fullName>
        <ecNumber evidence="1">3.6.4.13</ecNumber>
    </recommendedName>
</protein>
<dbReference type="FunFam" id="1.20.120.1080:FF:000001">
    <property type="entry name" value="Pre-mRNA-splicing factor ATP-dependent RNA helicase"/>
    <property type="match status" value="1"/>
</dbReference>
<dbReference type="InterPro" id="IPR011709">
    <property type="entry name" value="DEAD-box_helicase_OB_fold"/>
</dbReference>
<evidence type="ECO:0000256" key="11">
    <source>
        <dbReference type="SAM" id="MobiDB-lite"/>
    </source>
</evidence>
<dbReference type="PANTHER" id="PTHR18934">
    <property type="entry name" value="ATP-DEPENDENT RNA HELICASE"/>
    <property type="match status" value="1"/>
</dbReference>
<dbReference type="InterPro" id="IPR027417">
    <property type="entry name" value="P-loop_NTPase"/>
</dbReference>
<dbReference type="PROSITE" id="PS00690">
    <property type="entry name" value="DEAH_ATP_HELICASE"/>
    <property type="match status" value="1"/>
</dbReference>
<dbReference type="SMART" id="SM00490">
    <property type="entry name" value="HELICc"/>
    <property type="match status" value="1"/>
</dbReference>
<dbReference type="AlphaFoldDB" id="A0A915M2F8"/>
<dbReference type="Pfam" id="PF14837">
    <property type="entry name" value="INTS5_N"/>
    <property type="match status" value="1"/>
</dbReference>
<evidence type="ECO:0000256" key="6">
    <source>
        <dbReference type="ARBA" id="ARBA00022840"/>
    </source>
</evidence>
<dbReference type="Gene3D" id="1.20.120.1080">
    <property type="match status" value="1"/>
</dbReference>
<dbReference type="FunFam" id="3.40.50.300:FF:000007">
    <property type="entry name" value="Pre-mRNA-splicing factor ATP-dependent RNA helicase"/>
    <property type="match status" value="1"/>
</dbReference>
<dbReference type="GO" id="GO:0005524">
    <property type="term" value="F:ATP binding"/>
    <property type="evidence" value="ECO:0007669"/>
    <property type="project" value="UniProtKB-KW"/>
</dbReference>
<proteinExistence type="inferred from homology"/>
<dbReference type="Pfam" id="PF00271">
    <property type="entry name" value="Helicase_C"/>
    <property type="match status" value="1"/>
</dbReference>
<feature type="coiled-coil region" evidence="10">
    <location>
        <begin position="1042"/>
        <end position="1072"/>
    </location>
</feature>
<dbReference type="SUPFAM" id="SSF52540">
    <property type="entry name" value="P-loop containing nucleoside triphosphate hydrolases"/>
    <property type="match status" value="1"/>
</dbReference>
<keyword evidence="5" id="KW-0347">Helicase</keyword>
<accession>A0A915M2F8</accession>
<dbReference type="GO" id="GO:0016787">
    <property type="term" value="F:hydrolase activity"/>
    <property type="evidence" value="ECO:0007669"/>
    <property type="project" value="UniProtKB-KW"/>
</dbReference>